<dbReference type="InterPro" id="IPR045570">
    <property type="entry name" value="Metalloprtase-TldD/E_cen_dom"/>
</dbReference>
<sequence>MKNTLQKIIDQSLHAGAEACDVIVSSAESMNLGALDGNLDKFKVSKTSMFGVRVIKNKKVGLSYSESFDDDAIAFAAKNAVSNADYSDQSEHETISITNSKDFIGKAPVKDTSSTEEKIEFALKLESEIKKRDSRIQSVPYNGITVSNSSAYYLNSLGRYTEESDFAMSAYTSSLIKEGDVSSMHYASMQGRDLSKLDLEGSIEECLEHSINWLTAAPVPTGSYDVIFHTEVLSSLIGSFSSCFSAKAAITKTNMWENKLNELVAFSNFTLIDSPAYEDAFYKQYVDAEGAEKVDLTMIENGVLKSFYHNTATANHFGTKTTGHASRGPRSSLGVSRSNWIILPGTSSESDMTEGTYLEVVDVMGMGPGTNSISGEFSFGASGYLCKNGKRIQPVKGITIAGNFNRLLSGISRMGTELKTNDSANTFSPLIRFSDLSVAGK</sequence>
<keyword evidence="6" id="KW-1185">Reference proteome</keyword>
<dbReference type="InterPro" id="IPR002510">
    <property type="entry name" value="Metalloprtase-TldD/E_N"/>
</dbReference>
<dbReference type="InterPro" id="IPR047657">
    <property type="entry name" value="PmbA"/>
</dbReference>
<accession>A0ABU5VRR5</accession>
<comment type="caution">
    <text evidence="5">The sequence shown here is derived from an EMBL/GenBank/DDBJ whole genome shotgun (WGS) entry which is preliminary data.</text>
</comment>
<dbReference type="SUPFAM" id="SSF111283">
    <property type="entry name" value="Putative modulator of DNA gyrase, PmbA/TldD"/>
    <property type="match status" value="1"/>
</dbReference>
<evidence type="ECO:0000313" key="5">
    <source>
        <dbReference type="EMBL" id="MEA9355751.1"/>
    </source>
</evidence>
<feature type="domain" description="Metalloprotease TldD/E C-terminal" evidence="3">
    <location>
        <begin position="221"/>
        <end position="440"/>
    </location>
</feature>
<feature type="domain" description="Metalloprotease TldD/E N-terminal" evidence="2">
    <location>
        <begin position="20"/>
        <end position="84"/>
    </location>
</feature>
<feature type="domain" description="Metalloprotease TldD/E central" evidence="4">
    <location>
        <begin position="113"/>
        <end position="200"/>
    </location>
</feature>
<protein>
    <submittedName>
        <fullName evidence="5">TldD/PmbA family protein</fullName>
    </submittedName>
</protein>
<evidence type="ECO:0000259" key="2">
    <source>
        <dbReference type="Pfam" id="PF01523"/>
    </source>
</evidence>
<evidence type="ECO:0000259" key="4">
    <source>
        <dbReference type="Pfam" id="PF19290"/>
    </source>
</evidence>
<reference evidence="5 6" key="1">
    <citation type="submission" date="2023-11" db="EMBL/GenBank/DDBJ databases">
        <title>A Novel Polar Bacteriovorax (B. antarcticus) Isolated from the Biocrust in Antarctica.</title>
        <authorList>
            <person name="Mun W."/>
            <person name="Choi S.Y."/>
            <person name="Mitchell R.J."/>
        </authorList>
    </citation>
    <scope>NUCLEOTIDE SEQUENCE [LARGE SCALE GENOMIC DNA]</scope>
    <source>
        <strain evidence="5 6">PP10</strain>
    </source>
</reference>
<name>A0ABU5VRR5_9BACT</name>
<dbReference type="Gene3D" id="3.30.2290.10">
    <property type="entry name" value="PmbA/TldD superfamily"/>
    <property type="match status" value="1"/>
</dbReference>
<dbReference type="InterPro" id="IPR035068">
    <property type="entry name" value="TldD/PmbA_N"/>
</dbReference>
<evidence type="ECO:0000256" key="1">
    <source>
        <dbReference type="ARBA" id="ARBA00005836"/>
    </source>
</evidence>
<comment type="similarity">
    <text evidence="1">Belongs to the peptidase U62 family.</text>
</comment>
<dbReference type="InterPro" id="IPR045569">
    <property type="entry name" value="Metalloprtase-TldD/E_C"/>
</dbReference>
<dbReference type="PANTHER" id="PTHR43421">
    <property type="entry name" value="METALLOPROTEASE PMBA"/>
    <property type="match status" value="1"/>
</dbReference>
<dbReference type="Pfam" id="PF01523">
    <property type="entry name" value="PmbA_TldD_1st"/>
    <property type="match status" value="1"/>
</dbReference>
<dbReference type="Proteomes" id="UP001302274">
    <property type="component" value="Unassembled WGS sequence"/>
</dbReference>
<dbReference type="InterPro" id="IPR036059">
    <property type="entry name" value="TldD/PmbA_sf"/>
</dbReference>
<dbReference type="EMBL" id="JAYGJQ010000001">
    <property type="protein sequence ID" value="MEA9355751.1"/>
    <property type="molecule type" value="Genomic_DNA"/>
</dbReference>
<dbReference type="PANTHER" id="PTHR43421:SF1">
    <property type="entry name" value="METALLOPROTEASE PMBA"/>
    <property type="match status" value="1"/>
</dbReference>
<dbReference type="Pfam" id="PF19289">
    <property type="entry name" value="PmbA_TldD_3rd"/>
    <property type="match status" value="1"/>
</dbReference>
<evidence type="ECO:0000259" key="3">
    <source>
        <dbReference type="Pfam" id="PF19289"/>
    </source>
</evidence>
<gene>
    <name evidence="5" type="ORF">SHI21_06050</name>
</gene>
<proteinExistence type="inferred from homology"/>
<organism evidence="5 6">
    <name type="scientific">Bacteriovorax antarcticus</name>
    <dbReference type="NCBI Taxonomy" id="3088717"/>
    <lineage>
        <taxon>Bacteria</taxon>
        <taxon>Pseudomonadati</taxon>
        <taxon>Bdellovibrionota</taxon>
        <taxon>Bacteriovoracia</taxon>
        <taxon>Bacteriovoracales</taxon>
        <taxon>Bacteriovoracaceae</taxon>
        <taxon>Bacteriovorax</taxon>
    </lineage>
</organism>
<dbReference type="RefSeq" id="WP_323575381.1">
    <property type="nucleotide sequence ID" value="NZ_JAYGJQ010000001.1"/>
</dbReference>
<evidence type="ECO:0000313" key="6">
    <source>
        <dbReference type="Proteomes" id="UP001302274"/>
    </source>
</evidence>
<dbReference type="Pfam" id="PF19290">
    <property type="entry name" value="PmbA_TldD_2nd"/>
    <property type="match status" value="1"/>
</dbReference>